<feature type="compositionally biased region" description="Basic and acidic residues" evidence="1">
    <location>
        <begin position="11"/>
        <end position="20"/>
    </location>
</feature>
<feature type="region of interest" description="Disordered" evidence="1">
    <location>
        <begin position="11"/>
        <end position="30"/>
    </location>
</feature>
<name>A0A1V9G0X7_9BACT</name>
<protein>
    <submittedName>
        <fullName evidence="2">Uncharacterized protein</fullName>
    </submittedName>
</protein>
<accession>A0A1V9G0X7</accession>
<dbReference type="Proteomes" id="UP000192796">
    <property type="component" value="Unassembled WGS sequence"/>
</dbReference>
<reference evidence="2 3" key="1">
    <citation type="submission" date="2016-03" db="EMBL/GenBank/DDBJ databases">
        <title>Niastella vici sp. nov., isolated from farmland soil.</title>
        <authorList>
            <person name="Chen L."/>
            <person name="Wang D."/>
            <person name="Yang S."/>
            <person name="Wang G."/>
        </authorList>
    </citation>
    <scope>NUCLEOTIDE SEQUENCE [LARGE SCALE GENOMIC DNA]</scope>
    <source>
        <strain evidence="2 3">DJ57</strain>
    </source>
</reference>
<sequence length="309" mass="33150">MIAGALSCKKNNDFPQKEETAPGTSGRSLSLRVATTTDEQASAAFGASLGESVGNSVDQMFSTEYQSSEEFADLADASAVILQKAGLLDAYMNELNITNYYDPRLIMAAKIINDLYVEGPPPINNLSSGDLWKCLLSTLGIPAAAVVDVMKGMTLAEIGTIVEAMGSGWLIRTLAKVGLEALSGWGAAIAVADFTLCMVMGDQQINADEPVFQWPPNVTKTYTTANYSQFVVSAVQWYKAVNSADGSTPVISLTPSDIMFYCNAFKSATELNSLTTASYPGYYMGVEPGFMNQLSTYVFGPEFEIPEIE</sequence>
<dbReference type="AlphaFoldDB" id="A0A1V9G0X7"/>
<comment type="caution">
    <text evidence="2">The sequence shown here is derived from an EMBL/GenBank/DDBJ whole genome shotgun (WGS) entry which is preliminary data.</text>
</comment>
<keyword evidence="3" id="KW-1185">Reference proteome</keyword>
<evidence type="ECO:0000256" key="1">
    <source>
        <dbReference type="SAM" id="MobiDB-lite"/>
    </source>
</evidence>
<organism evidence="2 3">
    <name type="scientific">Niastella vici</name>
    <dbReference type="NCBI Taxonomy" id="1703345"/>
    <lineage>
        <taxon>Bacteria</taxon>
        <taxon>Pseudomonadati</taxon>
        <taxon>Bacteroidota</taxon>
        <taxon>Chitinophagia</taxon>
        <taxon>Chitinophagales</taxon>
        <taxon>Chitinophagaceae</taxon>
        <taxon>Niastella</taxon>
    </lineage>
</organism>
<gene>
    <name evidence="2" type="ORF">A3860_22280</name>
</gene>
<evidence type="ECO:0000313" key="2">
    <source>
        <dbReference type="EMBL" id="OQP64136.1"/>
    </source>
</evidence>
<proteinExistence type="predicted"/>
<evidence type="ECO:0000313" key="3">
    <source>
        <dbReference type="Proteomes" id="UP000192796"/>
    </source>
</evidence>
<dbReference type="EMBL" id="LVYD01000043">
    <property type="protein sequence ID" value="OQP64136.1"/>
    <property type="molecule type" value="Genomic_DNA"/>
</dbReference>